<sequence length="85" mass="9608">MFQAMGFLAPLAPRALQILCPHSFVLIYIVHTTSQQDITLIVALLYDMPYRTLLILGRLGILSRYVSYSYLSSGHACRRLFTSSL</sequence>
<dbReference type="AlphaFoldDB" id="A0A438ERC5"/>
<name>A0A438ERC5_VITVI</name>
<protein>
    <submittedName>
        <fullName evidence="1">Uncharacterized protein</fullName>
    </submittedName>
</protein>
<organism evidence="1 2">
    <name type="scientific">Vitis vinifera</name>
    <name type="common">Grape</name>
    <dbReference type="NCBI Taxonomy" id="29760"/>
    <lineage>
        <taxon>Eukaryota</taxon>
        <taxon>Viridiplantae</taxon>
        <taxon>Streptophyta</taxon>
        <taxon>Embryophyta</taxon>
        <taxon>Tracheophyta</taxon>
        <taxon>Spermatophyta</taxon>
        <taxon>Magnoliopsida</taxon>
        <taxon>eudicotyledons</taxon>
        <taxon>Gunneridae</taxon>
        <taxon>Pentapetalae</taxon>
        <taxon>rosids</taxon>
        <taxon>Vitales</taxon>
        <taxon>Vitaceae</taxon>
        <taxon>Viteae</taxon>
        <taxon>Vitis</taxon>
    </lineage>
</organism>
<evidence type="ECO:0000313" key="1">
    <source>
        <dbReference type="EMBL" id="RVW50273.1"/>
    </source>
</evidence>
<dbReference type="EMBL" id="QGNW01001203">
    <property type="protein sequence ID" value="RVW50273.1"/>
    <property type="molecule type" value="Genomic_DNA"/>
</dbReference>
<reference evidence="1 2" key="1">
    <citation type="journal article" date="2018" name="PLoS Genet.">
        <title>Population sequencing reveals clonal diversity and ancestral inbreeding in the grapevine cultivar Chardonnay.</title>
        <authorList>
            <person name="Roach M.J."/>
            <person name="Johnson D.L."/>
            <person name="Bohlmann J."/>
            <person name="van Vuuren H.J."/>
            <person name="Jones S.J."/>
            <person name="Pretorius I.S."/>
            <person name="Schmidt S.A."/>
            <person name="Borneman A.R."/>
        </authorList>
    </citation>
    <scope>NUCLEOTIDE SEQUENCE [LARGE SCALE GENOMIC DNA]</scope>
    <source>
        <strain evidence="2">cv. Chardonnay</strain>
        <tissue evidence="1">Leaf</tissue>
    </source>
</reference>
<gene>
    <name evidence="1" type="ORF">CK203_081175</name>
</gene>
<dbReference type="Proteomes" id="UP000288805">
    <property type="component" value="Unassembled WGS sequence"/>
</dbReference>
<evidence type="ECO:0000313" key="2">
    <source>
        <dbReference type="Proteomes" id="UP000288805"/>
    </source>
</evidence>
<proteinExistence type="predicted"/>
<accession>A0A438ERC5</accession>
<comment type="caution">
    <text evidence="1">The sequence shown here is derived from an EMBL/GenBank/DDBJ whole genome shotgun (WGS) entry which is preliminary data.</text>
</comment>